<sequence>MGMEPGTTWFQIRQSLFLITIKASSYSKAVYMKVLLVPNPATLTPSICDILPLITYCHNV</sequence>
<proteinExistence type="predicted"/>
<comment type="caution">
    <text evidence="1">The sequence shown here is derived from an EMBL/GenBank/DDBJ whole genome shotgun (WGS) entry which is preliminary data.</text>
</comment>
<dbReference type="EMBL" id="JAIWYP010000003">
    <property type="protein sequence ID" value="KAH3853448.1"/>
    <property type="molecule type" value="Genomic_DNA"/>
</dbReference>
<accession>A0A9D4L7V9</accession>
<reference evidence="1" key="2">
    <citation type="submission" date="2020-11" db="EMBL/GenBank/DDBJ databases">
        <authorList>
            <person name="McCartney M.A."/>
            <person name="Auch B."/>
            <person name="Kono T."/>
            <person name="Mallez S."/>
            <person name="Becker A."/>
            <person name="Gohl D.M."/>
            <person name="Silverstein K.A.T."/>
            <person name="Koren S."/>
            <person name="Bechman K.B."/>
            <person name="Herman A."/>
            <person name="Abrahante J.E."/>
            <person name="Garbe J."/>
        </authorList>
    </citation>
    <scope>NUCLEOTIDE SEQUENCE</scope>
    <source>
        <strain evidence="1">Duluth1</strain>
        <tissue evidence="1">Whole animal</tissue>
    </source>
</reference>
<keyword evidence="2" id="KW-1185">Reference proteome</keyword>
<dbReference type="Proteomes" id="UP000828390">
    <property type="component" value="Unassembled WGS sequence"/>
</dbReference>
<name>A0A9D4L7V9_DREPO</name>
<evidence type="ECO:0000313" key="2">
    <source>
        <dbReference type="Proteomes" id="UP000828390"/>
    </source>
</evidence>
<reference evidence="1" key="1">
    <citation type="journal article" date="2019" name="bioRxiv">
        <title>The Genome of the Zebra Mussel, Dreissena polymorpha: A Resource for Invasive Species Research.</title>
        <authorList>
            <person name="McCartney M.A."/>
            <person name="Auch B."/>
            <person name="Kono T."/>
            <person name="Mallez S."/>
            <person name="Zhang Y."/>
            <person name="Obille A."/>
            <person name="Becker A."/>
            <person name="Abrahante J.E."/>
            <person name="Garbe J."/>
            <person name="Badalamenti J.P."/>
            <person name="Herman A."/>
            <person name="Mangelson H."/>
            <person name="Liachko I."/>
            <person name="Sullivan S."/>
            <person name="Sone E.D."/>
            <person name="Koren S."/>
            <person name="Silverstein K.A.T."/>
            <person name="Beckman K.B."/>
            <person name="Gohl D.M."/>
        </authorList>
    </citation>
    <scope>NUCLEOTIDE SEQUENCE</scope>
    <source>
        <strain evidence="1">Duluth1</strain>
        <tissue evidence="1">Whole animal</tissue>
    </source>
</reference>
<evidence type="ECO:0000313" key="1">
    <source>
        <dbReference type="EMBL" id="KAH3853448.1"/>
    </source>
</evidence>
<protein>
    <submittedName>
        <fullName evidence="1">Uncharacterized protein</fullName>
    </submittedName>
</protein>
<organism evidence="1 2">
    <name type="scientific">Dreissena polymorpha</name>
    <name type="common">Zebra mussel</name>
    <name type="synonym">Mytilus polymorpha</name>
    <dbReference type="NCBI Taxonomy" id="45954"/>
    <lineage>
        <taxon>Eukaryota</taxon>
        <taxon>Metazoa</taxon>
        <taxon>Spiralia</taxon>
        <taxon>Lophotrochozoa</taxon>
        <taxon>Mollusca</taxon>
        <taxon>Bivalvia</taxon>
        <taxon>Autobranchia</taxon>
        <taxon>Heteroconchia</taxon>
        <taxon>Euheterodonta</taxon>
        <taxon>Imparidentia</taxon>
        <taxon>Neoheterodontei</taxon>
        <taxon>Myida</taxon>
        <taxon>Dreissenoidea</taxon>
        <taxon>Dreissenidae</taxon>
        <taxon>Dreissena</taxon>
    </lineage>
</organism>
<gene>
    <name evidence="1" type="ORF">DPMN_095972</name>
</gene>
<dbReference type="AlphaFoldDB" id="A0A9D4L7V9"/>